<evidence type="ECO:0000313" key="2">
    <source>
        <dbReference type="EMBL" id="RVT52798.1"/>
    </source>
</evidence>
<dbReference type="EMBL" id="SACT01000002">
    <property type="protein sequence ID" value="RVT52798.1"/>
    <property type="molecule type" value="Genomic_DNA"/>
</dbReference>
<proteinExistence type="predicted"/>
<name>A0A437JYV7_9BURK</name>
<gene>
    <name evidence="2" type="ORF">ENE75_10330</name>
</gene>
<comment type="caution">
    <text evidence="2">The sequence shown here is derived from an EMBL/GenBank/DDBJ whole genome shotgun (WGS) entry which is preliminary data.</text>
</comment>
<evidence type="ECO:0000313" key="3">
    <source>
        <dbReference type="Proteomes" id="UP000288178"/>
    </source>
</evidence>
<sequence>MTPIRPLLVAALLCATLTPSVAQSVPQVYVTAPRAGAHALMLDQLDADNRFEMSNGRTMIVSFAGPDTVQIRYGRHLRQQLKAEGPGRFVSRDGRIRLGFELNGQGRIGRVQLTLPAESA</sequence>
<evidence type="ECO:0000256" key="1">
    <source>
        <dbReference type="SAM" id="SignalP"/>
    </source>
</evidence>
<dbReference type="Proteomes" id="UP000288178">
    <property type="component" value="Unassembled WGS sequence"/>
</dbReference>
<feature type="signal peptide" evidence="1">
    <location>
        <begin position="1"/>
        <end position="22"/>
    </location>
</feature>
<reference evidence="2 3" key="1">
    <citation type="submission" date="2019-01" db="EMBL/GenBank/DDBJ databases">
        <authorList>
            <person name="Chen W.-M."/>
        </authorList>
    </citation>
    <scope>NUCLEOTIDE SEQUENCE [LARGE SCALE GENOMIC DNA]</scope>
    <source>
        <strain evidence="2 3">ICH-3</strain>
    </source>
</reference>
<keyword evidence="3" id="KW-1185">Reference proteome</keyword>
<accession>A0A437JYV7</accession>
<dbReference type="OrthoDB" id="8758605at2"/>
<protein>
    <submittedName>
        <fullName evidence="2">Uncharacterized protein</fullName>
    </submittedName>
</protein>
<feature type="chain" id="PRO_5019441340" evidence="1">
    <location>
        <begin position="23"/>
        <end position="120"/>
    </location>
</feature>
<dbReference type="RefSeq" id="WP_128198170.1">
    <property type="nucleotide sequence ID" value="NZ_SACT01000002.1"/>
</dbReference>
<organism evidence="2 3">
    <name type="scientific">Rubrivivax albus</name>
    <dbReference type="NCBI Taxonomy" id="2499835"/>
    <lineage>
        <taxon>Bacteria</taxon>
        <taxon>Pseudomonadati</taxon>
        <taxon>Pseudomonadota</taxon>
        <taxon>Betaproteobacteria</taxon>
        <taxon>Burkholderiales</taxon>
        <taxon>Sphaerotilaceae</taxon>
        <taxon>Rubrivivax</taxon>
    </lineage>
</organism>
<keyword evidence="1" id="KW-0732">Signal</keyword>
<dbReference type="AlphaFoldDB" id="A0A437JYV7"/>